<feature type="transmembrane region" description="Helical" evidence="2">
    <location>
        <begin position="6"/>
        <end position="22"/>
    </location>
</feature>
<organism evidence="3 4">
    <name type="scientific">Richelia intracellularis HH01</name>
    <dbReference type="NCBI Taxonomy" id="1165094"/>
    <lineage>
        <taxon>Bacteria</taxon>
        <taxon>Bacillati</taxon>
        <taxon>Cyanobacteriota</taxon>
        <taxon>Cyanophyceae</taxon>
        <taxon>Nostocales</taxon>
        <taxon>Nostocaceae</taxon>
        <taxon>Richelia</taxon>
    </lineage>
</organism>
<keyword evidence="2" id="KW-1133">Transmembrane helix</keyword>
<comment type="caution">
    <text evidence="3">The sequence shown here is derived from an EMBL/GenBank/DDBJ whole genome shotgun (WGS) entry which is preliminary data.</text>
</comment>
<dbReference type="InterPro" id="IPR011990">
    <property type="entry name" value="TPR-like_helical_dom_sf"/>
</dbReference>
<feature type="repeat" description="TPR" evidence="1">
    <location>
        <begin position="61"/>
        <end position="94"/>
    </location>
</feature>
<proteinExistence type="predicted"/>
<dbReference type="Pfam" id="PF13432">
    <property type="entry name" value="TPR_16"/>
    <property type="match status" value="1"/>
</dbReference>
<accession>M1X0L4</accession>
<gene>
    <name evidence="3" type="ORF">RINTHH_14180</name>
</gene>
<evidence type="ECO:0000256" key="1">
    <source>
        <dbReference type="PROSITE-ProRule" id="PRU00339"/>
    </source>
</evidence>
<dbReference type="STRING" id="1165094.RINTHH_14180"/>
<keyword evidence="1" id="KW-0802">TPR repeat</keyword>
<dbReference type="EMBL" id="CAIY01000047">
    <property type="protein sequence ID" value="CCH67573.1"/>
    <property type="molecule type" value="Genomic_DNA"/>
</dbReference>
<dbReference type="Proteomes" id="UP000053051">
    <property type="component" value="Unassembled WGS sequence"/>
</dbReference>
<dbReference type="SUPFAM" id="SSF48452">
    <property type="entry name" value="TPR-like"/>
    <property type="match status" value="1"/>
</dbReference>
<reference evidence="4" key="2">
    <citation type="submission" date="2016-01" db="EMBL/GenBank/DDBJ databases">
        <title>Diatom-associated endosymboitic cyanobacterium lacks core nitrogen metabolism enzymes.</title>
        <authorList>
            <person name="Hilton J.A."/>
            <person name="Foster R.A."/>
            <person name="Tripp H.J."/>
            <person name="Carter B.J."/>
            <person name="Zehr J.P."/>
            <person name="Villareal T.A."/>
        </authorList>
    </citation>
    <scope>NUCLEOTIDE SEQUENCE [LARGE SCALE GENOMIC DNA]</scope>
    <source>
        <strain evidence="4">HH01</strain>
    </source>
</reference>
<evidence type="ECO:0000313" key="4">
    <source>
        <dbReference type="Proteomes" id="UP000053051"/>
    </source>
</evidence>
<dbReference type="AlphaFoldDB" id="M1X0L4"/>
<name>M1X0L4_9NOST</name>
<keyword evidence="2" id="KW-0812">Transmembrane</keyword>
<dbReference type="PROSITE" id="PS50005">
    <property type="entry name" value="TPR"/>
    <property type="match status" value="1"/>
</dbReference>
<keyword evidence="4" id="KW-1185">Reference proteome</keyword>
<reference evidence="3 4" key="1">
    <citation type="submission" date="2012-05" db="EMBL/GenBank/DDBJ databases">
        <authorList>
            <person name="Hilton J."/>
        </authorList>
    </citation>
    <scope>NUCLEOTIDE SEQUENCE [LARGE SCALE GENOMIC DNA]</scope>
    <source>
        <strain evidence="3 4">HH01</strain>
    </source>
</reference>
<dbReference type="Gene3D" id="1.25.40.10">
    <property type="entry name" value="Tetratricopeptide repeat domain"/>
    <property type="match status" value="1"/>
</dbReference>
<evidence type="ECO:0000256" key="2">
    <source>
        <dbReference type="SAM" id="Phobius"/>
    </source>
</evidence>
<evidence type="ECO:0000313" key="3">
    <source>
        <dbReference type="EMBL" id="CCH67573.1"/>
    </source>
</evidence>
<keyword evidence="2" id="KW-0472">Membrane</keyword>
<dbReference type="SMART" id="SM00028">
    <property type="entry name" value="TPR"/>
    <property type="match status" value="3"/>
</dbReference>
<sequence length="147" mass="17137">MLDLFAIIAVVLPILSLIYLSVKTWKTNVIFRQAITFYKAKDYANAETYFQQLIAINYTNDLVHLLLGDTLLRQKQLEAAIDKYQEVVKRAPEKVDAYCRLSNALIIQDKRQEAINLLEKSQKYFQSKRQVNDLKKIQQLLKIITES</sequence>
<dbReference type="RefSeq" id="WP_008234302.1">
    <property type="nucleotide sequence ID" value="NZ_CAIY01000047.1"/>
</dbReference>
<dbReference type="OrthoDB" id="466444at2"/>
<protein>
    <submittedName>
        <fullName evidence="3">Uncharacterized protein</fullName>
    </submittedName>
</protein>
<dbReference type="Pfam" id="PF13181">
    <property type="entry name" value="TPR_8"/>
    <property type="match status" value="1"/>
</dbReference>
<dbReference type="InterPro" id="IPR019734">
    <property type="entry name" value="TPR_rpt"/>
</dbReference>